<sequence length="458" mass="50941">MNYAIVDIETTGGHAAASGITEVAIRIHDGISVIDRFETLLNPGCSIPLPIQALTGIHPEMIQDSPTFSEKAEKIYQMLDGCVFVAHNVNFDYSFLKYHLQLAGYQLNAPKLCTVRLSRKLKAGLPSYSLGKLCDTLGIRIENRHRAGGDADATVILFEQLLASDSQGHIASMLKKTSKEQLLPPNLDKEEFTALPSCPGIYYFKDQKGKDIYIGKAANIKKRVSQHFTGHNPNAQRQNFLRNIFSVSCEPCGSELMALILEASEIKRLWPLYNRALKRAEPRFALYSYEDGDGFLRLVIGKQSKFHSALHVFDKEADGIRRLRKLVMDFKLNPDKCAYGHYPLFSQDDPELVKLRGDFKAITAIQYNASVMQALDFFAKGLADFVILDTGRDPGEQSCILVQKGRLTAAGHLSYEALSGGLAQAMQSLKPISANHYMMQLILNFAAKNPSKVKFLSC</sequence>
<evidence type="ECO:0000313" key="2">
    <source>
        <dbReference type="EMBL" id="MBE9462673.1"/>
    </source>
</evidence>
<dbReference type="InterPro" id="IPR012337">
    <property type="entry name" value="RNaseH-like_sf"/>
</dbReference>
<dbReference type="PANTHER" id="PTHR30231">
    <property type="entry name" value="DNA POLYMERASE III SUBUNIT EPSILON"/>
    <property type="match status" value="1"/>
</dbReference>
<dbReference type="InterPro" id="IPR047296">
    <property type="entry name" value="GIY-YIG_UvrC_Cho"/>
</dbReference>
<dbReference type="InterPro" id="IPR000305">
    <property type="entry name" value="GIY-YIG_endonuc"/>
</dbReference>
<dbReference type="Gene3D" id="3.40.1440.10">
    <property type="entry name" value="GIY-YIG endonuclease"/>
    <property type="match status" value="1"/>
</dbReference>
<dbReference type="InterPro" id="IPR013520">
    <property type="entry name" value="Ribonucl_H"/>
</dbReference>
<dbReference type="Proteomes" id="UP000634134">
    <property type="component" value="Unassembled WGS sequence"/>
</dbReference>
<dbReference type="InterPro" id="IPR035901">
    <property type="entry name" value="GIY-YIG_endonuc_sf"/>
</dbReference>
<dbReference type="SUPFAM" id="SSF82771">
    <property type="entry name" value="GIY-YIG endonuclease"/>
    <property type="match status" value="1"/>
</dbReference>
<dbReference type="Gene3D" id="3.30.420.10">
    <property type="entry name" value="Ribonuclease H-like superfamily/Ribonuclease H"/>
    <property type="match status" value="1"/>
</dbReference>
<dbReference type="CDD" id="cd10434">
    <property type="entry name" value="GIY-YIG_UvrC_Cho"/>
    <property type="match status" value="1"/>
</dbReference>
<reference evidence="3" key="1">
    <citation type="submission" date="2023-07" db="EMBL/GenBank/DDBJ databases">
        <title>Dyadobacter sp. nov 'subterranea' isolated from contaminted grondwater.</title>
        <authorList>
            <person name="Szabo I."/>
            <person name="Al-Omari J."/>
            <person name="Szerdahelyi S.G."/>
            <person name="Rado J."/>
        </authorList>
    </citation>
    <scope>NUCLEOTIDE SEQUENCE [LARGE SCALE GENOMIC DNA]</scope>
    <source>
        <strain evidence="3">UP-52</strain>
    </source>
</reference>
<keyword evidence="3" id="KW-1185">Reference proteome</keyword>
<dbReference type="RefSeq" id="WP_194120862.1">
    <property type="nucleotide sequence ID" value="NZ_JACYGY010000001.1"/>
</dbReference>
<evidence type="ECO:0000259" key="1">
    <source>
        <dbReference type="PROSITE" id="PS50164"/>
    </source>
</evidence>
<gene>
    <name evidence="2" type="ORF">IEE83_12335</name>
</gene>
<comment type="caution">
    <text evidence="2">The sequence shown here is derived from an EMBL/GenBank/DDBJ whole genome shotgun (WGS) entry which is preliminary data.</text>
</comment>
<dbReference type="NCBIfam" id="TIGR00573">
    <property type="entry name" value="dnaq"/>
    <property type="match status" value="1"/>
</dbReference>
<feature type="domain" description="GIY-YIG" evidence="1">
    <location>
        <begin position="197"/>
        <end position="275"/>
    </location>
</feature>
<accession>A0ABR9WB21</accession>
<dbReference type="Pfam" id="PF01541">
    <property type="entry name" value="GIY-YIG"/>
    <property type="match status" value="1"/>
</dbReference>
<dbReference type="SMART" id="SM00479">
    <property type="entry name" value="EXOIII"/>
    <property type="match status" value="1"/>
</dbReference>
<evidence type="ECO:0000313" key="3">
    <source>
        <dbReference type="Proteomes" id="UP000634134"/>
    </source>
</evidence>
<dbReference type="SMART" id="SM00465">
    <property type="entry name" value="GIYc"/>
    <property type="match status" value="1"/>
</dbReference>
<dbReference type="PANTHER" id="PTHR30231:SF37">
    <property type="entry name" value="EXODEOXYRIBONUCLEASE 10"/>
    <property type="match status" value="1"/>
</dbReference>
<dbReference type="EMBL" id="JACYGY010000001">
    <property type="protein sequence ID" value="MBE9462673.1"/>
    <property type="molecule type" value="Genomic_DNA"/>
</dbReference>
<dbReference type="Pfam" id="PF00929">
    <property type="entry name" value="RNase_T"/>
    <property type="match status" value="1"/>
</dbReference>
<dbReference type="PROSITE" id="PS50164">
    <property type="entry name" value="GIY_YIG"/>
    <property type="match status" value="1"/>
</dbReference>
<dbReference type="SUPFAM" id="SSF53098">
    <property type="entry name" value="Ribonuclease H-like"/>
    <property type="match status" value="1"/>
</dbReference>
<name>A0ABR9WB21_9BACT</name>
<proteinExistence type="predicted"/>
<dbReference type="InterPro" id="IPR036397">
    <property type="entry name" value="RNaseH_sf"/>
</dbReference>
<protein>
    <submittedName>
        <fullName evidence="2">GIY-YIG nuclease family protein</fullName>
    </submittedName>
</protein>
<dbReference type="InterPro" id="IPR006054">
    <property type="entry name" value="DnaQ"/>
</dbReference>
<dbReference type="CDD" id="cd06127">
    <property type="entry name" value="DEDDh"/>
    <property type="match status" value="1"/>
</dbReference>
<organism evidence="2 3">
    <name type="scientific">Dyadobacter subterraneus</name>
    <dbReference type="NCBI Taxonomy" id="2773304"/>
    <lineage>
        <taxon>Bacteria</taxon>
        <taxon>Pseudomonadati</taxon>
        <taxon>Bacteroidota</taxon>
        <taxon>Cytophagia</taxon>
        <taxon>Cytophagales</taxon>
        <taxon>Spirosomataceae</taxon>
        <taxon>Dyadobacter</taxon>
    </lineage>
</organism>